<gene>
    <name evidence="2" type="ORF">JOQ06_021639</name>
</gene>
<keyword evidence="3" id="KW-1185">Reference proteome</keyword>
<dbReference type="Proteomes" id="UP001219934">
    <property type="component" value="Unassembled WGS sequence"/>
</dbReference>
<name>A0AAD6F2X8_9TELE</name>
<comment type="caution">
    <text evidence="2">The sequence shown here is derived from an EMBL/GenBank/DDBJ whole genome shotgun (WGS) entry which is preliminary data.</text>
</comment>
<feature type="region of interest" description="Disordered" evidence="1">
    <location>
        <begin position="1"/>
        <end position="87"/>
    </location>
</feature>
<dbReference type="EMBL" id="JAPTMU010000340">
    <property type="protein sequence ID" value="KAJ4919108.1"/>
    <property type="molecule type" value="Genomic_DNA"/>
</dbReference>
<feature type="compositionally biased region" description="Pro residues" evidence="1">
    <location>
        <begin position="22"/>
        <end position="80"/>
    </location>
</feature>
<evidence type="ECO:0000313" key="3">
    <source>
        <dbReference type="Proteomes" id="UP001219934"/>
    </source>
</evidence>
<sequence length="87" mass="9054">MLGGLKVQKELHNPKVTRFQPPASPPGPAPCRPARPSPQPPAGPRGPAPCRPARPSPLPARPAQPPAGPHGPAPCRPTRPSPHLCDQ</sequence>
<protein>
    <submittedName>
        <fullName evidence="2">Uncharacterized protein</fullName>
    </submittedName>
</protein>
<evidence type="ECO:0000256" key="1">
    <source>
        <dbReference type="SAM" id="MobiDB-lite"/>
    </source>
</evidence>
<dbReference type="AlphaFoldDB" id="A0AAD6F2X8"/>
<accession>A0AAD6F2X8</accession>
<evidence type="ECO:0000313" key="2">
    <source>
        <dbReference type="EMBL" id="KAJ4919108.1"/>
    </source>
</evidence>
<organism evidence="2 3">
    <name type="scientific">Pogonophryne albipinna</name>
    <dbReference type="NCBI Taxonomy" id="1090488"/>
    <lineage>
        <taxon>Eukaryota</taxon>
        <taxon>Metazoa</taxon>
        <taxon>Chordata</taxon>
        <taxon>Craniata</taxon>
        <taxon>Vertebrata</taxon>
        <taxon>Euteleostomi</taxon>
        <taxon>Actinopterygii</taxon>
        <taxon>Neopterygii</taxon>
        <taxon>Teleostei</taxon>
        <taxon>Neoteleostei</taxon>
        <taxon>Acanthomorphata</taxon>
        <taxon>Eupercaria</taxon>
        <taxon>Perciformes</taxon>
        <taxon>Notothenioidei</taxon>
        <taxon>Pogonophryne</taxon>
    </lineage>
</organism>
<reference evidence="2" key="1">
    <citation type="submission" date="2022-11" db="EMBL/GenBank/DDBJ databases">
        <title>Chromosome-level genome of Pogonophryne albipinna.</title>
        <authorList>
            <person name="Jo E."/>
        </authorList>
    </citation>
    <scope>NUCLEOTIDE SEQUENCE</scope>
    <source>
        <strain evidence="2">SGF0006</strain>
        <tissue evidence="2">Muscle</tissue>
    </source>
</reference>
<proteinExistence type="predicted"/>